<dbReference type="KEGG" id="caqu:CAQU_09935"/>
<evidence type="ECO:0000313" key="2">
    <source>
        <dbReference type="EMBL" id="APT85330.1"/>
    </source>
</evidence>
<dbReference type="AlphaFoldDB" id="A0A1L7CHJ6"/>
<reference evidence="2 3" key="1">
    <citation type="submission" date="2014-08" db="EMBL/GenBank/DDBJ databases">
        <title>Complete genome sequence of Corynebacterium aquilae S-613T(T) (=DSM 44791(T)), isolated from the choana of a healthy golden eagle.</title>
        <authorList>
            <person name="Ruckert C."/>
            <person name="Albersmeier A."/>
            <person name="Winkler A."/>
            <person name="Kalinowski J."/>
        </authorList>
    </citation>
    <scope>NUCLEOTIDE SEQUENCE [LARGE SCALE GENOMIC DNA]</scope>
    <source>
        <strain evidence="2 3">S-613</strain>
    </source>
</reference>
<dbReference type="STRING" id="1431546.CAQU_09935"/>
<keyword evidence="3" id="KW-1185">Reference proteome</keyword>
<gene>
    <name evidence="2" type="ORF">CAQU_09935</name>
</gene>
<keyword evidence="1" id="KW-0812">Transmembrane</keyword>
<organism evidence="2 3">
    <name type="scientific">Corynebacterium aquilae DSM 44791</name>
    <dbReference type="NCBI Taxonomy" id="1431546"/>
    <lineage>
        <taxon>Bacteria</taxon>
        <taxon>Bacillati</taxon>
        <taxon>Actinomycetota</taxon>
        <taxon>Actinomycetes</taxon>
        <taxon>Mycobacteriales</taxon>
        <taxon>Corynebacteriaceae</taxon>
        <taxon>Corynebacterium</taxon>
    </lineage>
</organism>
<dbReference type="RefSeq" id="WP_075727263.1">
    <property type="nucleotide sequence ID" value="NZ_CP009245.1"/>
</dbReference>
<dbReference type="EMBL" id="CP009245">
    <property type="protein sequence ID" value="APT85330.1"/>
    <property type="molecule type" value="Genomic_DNA"/>
</dbReference>
<keyword evidence="1" id="KW-0472">Membrane</keyword>
<keyword evidence="1" id="KW-1133">Transmembrane helix</keyword>
<evidence type="ECO:0000313" key="3">
    <source>
        <dbReference type="Proteomes" id="UP000185478"/>
    </source>
</evidence>
<feature type="transmembrane region" description="Helical" evidence="1">
    <location>
        <begin position="26"/>
        <end position="42"/>
    </location>
</feature>
<protein>
    <submittedName>
        <fullName evidence="2">Uncharacterized protein</fullName>
    </submittedName>
</protein>
<name>A0A1L7CHJ6_9CORY</name>
<accession>A0A1L7CHJ6</accession>
<dbReference type="Proteomes" id="UP000185478">
    <property type="component" value="Chromosome"/>
</dbReference>
<sequence>MRITLEKDLINQIHGQPQRERMAKDVFLANVLSIAFTAYIAIRLDEHIPLLISTAALWLAAWHVYQNRQDNQLQKIGLLVVIGKILAIAGGRDISITLKDEEE</sequence>
<feature type="transmembrane region" description="Helical" evidence="1">
    <location>
        <begin position="48"/>
        <end position="65"/>
    </location>
</feature>
<evidence type="ECO:0000256" key="1">
    <source>
        <dbReference type="SAM" id="Phobius"/>
    </source>
</evidence>
<proteinExistence type="predicted"/>